<dbReference type="InterPro" id="IPR015424">
    <property type="entry name" value="PyrdxlP-dep_Trfase"/>
</dbReference>
<dbReference type="PANTHER" id="PTHR11879">
    <property type="entry name" value="ASPARTATE AMINOTRANSFERASE"/>
    <property type="match status" value="1"/>
</dbReference>
<evidence type="ECO:0000256" key="5">
    <source>
        <dbReference type="ARBA" id="ARBA00022679"/>
    </source>
</evidence>
<protein>
    <submittedName>
        <fullName evidence="8">Aspartate/tyrosine/aromatic aminotransferase</fullName>
    </submittedName>
</protein>
<evidence type="ECO:0000256" key="2">
    <source>
        <dbReference type="ARBA" id="ARBA00007441"/>
    </source>
</evidence>
<dbReference type="AlphaFoldDB" id="A0AAP8SNE4"/>
<dbReference type="SUPFAM" id="SSF53383">
    <property type="entry name" value="PLP-dependent transferases"/>
    <property type="match status" value="1"/>
</dbReference>
<comment type="cofactor">
    <cofactor evidence="1">
        <name>pyridoxal 5'-phosphate</name>
        <dbReference type="ChEBI" id="CHEBI:597326"/>
    </cofactor>
</comment>
<comment type="caution">
    <text evidence="8">The sequence shown here is derived from an EMBL/GenBank/DDBJ whole genome shotgun (WGS) entry which is preliminary data.</text>
</comment>
<evidence type="ECO:0000313" key="9">
    <source>
        <dbReference type="Proteomes" id="UP000235162"/>
    </source>
</evidence>
<dbReference type="EMBL" id="PKUR01000002">
    <property type="protein sequence ID" value="PLW86013.1"/>
    <property type="molecule type" value="Genomic_DNA"/>
</dbReference>
<reference evidence="8 9" key="1">
    <citation type="submission" date="2018-01" db="EMBL/GenBank/DDBJ databases">
        <title>The draft genome sequence of Halioglobus japonicus S1-36.</title>
        <authorList>
            <person name="Du Z.-J."/>
            <person name="Shi M.-J."/>
        </authorList>
    </citation>
    <scope>NUCLEOTIDE SEQUENCE [LARGE SCALE GENOMIC DNA]</scope>
    <source>
        <strain evidence="8 9">S1-36</strain>
    </source>
</reference>
<dbReference type="GO" id="GO:0004069">
    <property type="term" value="F:L-aspartate:2-oxoglutarate aminotransferase activity"/>
    <property type="evidence" value="ECO:0007669"/>
    <property type="project" value="TreeGrafter"/>
</dbReference>
<dbReference type="RefSeq" id="WP_084198669.1">
    <property type="nucleotide sequence ID" value="NZ_BMYL01000002.1"/>
</dbReference>
<evidence type="ECO:0000256" key="1">
    <source>
        <dbReference type="ARBA" id="ARBA00001933"/>
    </source>
</evidence>
<dbReference type="PANTHER" id="PTHR11879:SF22">
    <property type="entry name" value="ASPARTATE AMINOTRANSFERASE, MITOCHONDRIAL"/>
    <property type="match status" value="1"/>
</dbReference>
<keyword evidence="4 8" id="KW-0032">Aminotransferase</keyword>
<name>A0AAP8SNE4_9GAMM</name>
<feature type="domain" description="Aminotransferase class I/classII large" evidence="7">
    <location>
        <begin position="27"/>
        <end position="390"/>
    </location>
</feature>
<dbReference type="Proteomes" id="UP000235162">
    <property type="component" value="Unassembled WGS sequence"/>
</dbReference>
<evidence type="ECO:0000313" key="8">
    <source>
        <dbReference type="EMBL" id="PLW86013.1"/>
    </source>
</evidence>
<dbReference type="Gene3D" id="3.40.640.10">
    <property type="entry name" value="Type I PLP-dependent aspartate aminotransferase-like (Major domain)"/>
    <property type="match status" value="1"/>
</dbReference>
<keyword evidence="9" id="KW-1185">Reference proteome</keyword>
<dbReference type="GO" id="GO:0030170">
    <property type="term" value="F:pyridoxal phosphate binding"/>
    <property type="evidence" value="ECO:0007669"/>
    <property type="project" value="InterPro"/>
</dbReference>
<proteinExistence type="inferred from homology"/>
<dbReference type="InterPro" id="IPR015422">
    <property type="entry name" value="PyrdxlP-dep_Trfase_small"/>
</dbReference>
<comment type="subunit">
    <text evidence="3">Homodimer.</text>
</comment>
<evidence type="ECO:0000256" key="3">
    <source>
        <dbReference type="ARBA" id="ARBA00011738"/>
    </source>
</evidence>
<dbReference type="GO" id="GO:0033585">
    <property type="term" value="P:L-phenylalanine biosynthetic process from chorismate via phenylpyruvate"/>
    <property type="evidence" value="ECO:0007669"/>
    <property type="project" value="TreeGrafter"/>
</dbReference>
<evidence type="ECO:0000256" key="4">
    <source>
        <dbReference type="ARBA" id="ARBA00022576"/>
    </source>
</evidence>
<dbReference type="NCBIfam" id="NF006719">
    <property type="entry name" value="PRK09257.1"/>
    <property type="match status" value="1"/>
</dbReference>
<dbReference type="GO" id="GO:0042802">
    <property type="term" value="F:identical protein binding"/>
    <property type="evidence" value="ECO:0007669"/>
    <property type="project" value="TreeGrafter"/>
</dbReference>
<organism evidence="8 9">
    <name type="scientific">Halioglobus japonicus</name>
    <dbReference type="NCBI Taxonomy" id="930805"/>
    <lineage>
        <taxon>Bacteria</taxon>
        <taxon>Pseudomonadati</taxon>
        <taxon>Pseudomonadota</taxon>
        <taxon>Gammaproteobacteria</taxon>
        <taxon>Cellvibrionales</taxon>
        <taxon>Halieaceae</taxon>
        <taxon>Halioglobus</taxon>
    </lineage>
</organism>
<dbReference type="KEGG" id="hja:BST95_06990"/>
<dbReference type="GO" id="GO:0005829">
    <property type="term" value="C:cytosol"/>
    <property type="evidence" value="ECO:0007669"/>
    <property type="project" value="TreeGrafter"/>
</dbReference>
<accession>A0AAP8SNE4</accession>
<dbReference type="InterPro" id="IPR015421">
    <property type="entry name" value="PyrdxlP-dep_Trfase_major"/>
</dbReference>
<evidence type="ECO:0000259" key="7">
    <source>
        <dbReference type="Pfam" id="PF00155"/>
    </source>
</evidence>
<dbReference type="Pfam" id="PF00155">
    <property type="entry name" value="Aminotran_1_2"/>
    <property type="match status" value="1"/>
</dbReference>
<keyword evidence="6" id="KW-0663">Pyridoxal phosphate</keyword>
<sequence length="395" mass="42418">MLDKLERLPPDPILGLAAAAREDSHPNKVDLTVGVYKDEHGLCPVFEAVTKAQELLAQEEVTKAYMPPAGSEDFNAGMQRLLLGAGHPALAGGRVSSVQAPGGCGALRIGAELVYAANQGAKVWVSDPTWPVHIPLLGSVGLEFANYRYYDPATHGVNFDAMVEDLQQAAAGDVVLLHGCCHNPCGADLTLEQWGVIADMVEAQGFLPYVDIAYQGLGDGLDQDAAGLRLLAERVPEMIVAASCSKNMGLYRERTGATIFIAKTPESAEALVSQALVAARRVYSMPPSHGALIAGRILVDQELDALWRSELVAMCGRINDLRKAIRDKLEAATQRDFAFIENEKGMFSFLGLSAEQAIRLREEHSVYMLNSSRINIAGVNAKNIDHFASAVAAVL</sequence>
<comment type="similarity">
    <text evidence="2">Belongs to the class-I pyridoxal-phosphate-dependent aminotransferase family.</text>
</comment>
<dbReference type="GO" id="GO:0004838">
    <property type="term" value="F:L-tyrosine-2-oxoglutarate transaminase activity"/>
    <property type="evidence" value="ECO:0007669"/>
    <property type="project" value="TreeGrafter"/>
</dbReference>
<dbReference type="Gene3D" id="3.90.1150.10">
    <property type="entry name" value="Aspartate Aminotransferase, domain 1"/>
    <property type="match status" value="1"/>
</dbReference>
<dbReference type="CDD" id="cd00609">
    <property type="entry name" value="AAT_like"/>
    <property type="match status" value="1"/>
</dbReference>
<dbReference type="InterPro" id="IPR004839">
    <property type="entry name" value="Aminotransferase_I/II_large"/>
</dbReference>
<dbReference type="PRINTS" id="PR00799">
    <property type="entry name" value="TRANSAMINASE"/>
</dbReference>
<gene>
    <name evidence="8" type="ORF">C0029_06050</name>
</gene>
<keyword evidence="5" id="KW-0808">Transferase</keyword>
<dbReference type="InterPro" id="IPR000796">
    <property type="entry name" value="Asp_trans"/>
</dbReference>
<evidence type="ECO:0000256" key="6">
    <source>
        <dbReference type="ARBA" id="ARBA00022898"/>
    </source>
</evidence>